<dbReference type="GO" id="GO:0052816">
    <property type="term" value="F:long-chain fatty acyl-CoA hydrolase activity"/>
    <property type="evidence" value="ECO:0007669"/>
    <property type="project" value="TreeGrafter"/>
</dbReference>
<dbReference type="Gene3D" id="3.10.129.10">
    <property type="entry name" value="Hotdog Thioesterase"/>
    <property type="match status" value="2"/>
</dbReference>
<dbReference type="CDD" id="cd03442">
    <property type="entry name" value="BFIT_BACH"/>
    <property type="match status" value="2"/>
</dbReference>
<feature type="domain" description="HotDog ACOT-type" evidence="3">
    <location>
        <begin position="260"/>
        <end position="372"/>
    </location>
</feature>
<dbReference type="Proteomes" id="UP000747110">
    <property type="component" value="Unassembled WGS sequence"/>
</dbReference>
<dbReference type="AlphaFoldDB" id="A0A8J4C7J4"/>
<feature type="region of interest" description="Disordered" evidence="2">
    <location>
        <begin position="700"/>
        <end position="725"/>
    </location>
</feature>
<dbReference type="InterPro" id="IPR040170">
    <property type="entry name" value="Cytosol_ACT"/>
</dbReference>
<dbReference type="Pfam" id="PF03061">
    <property type="entry name" value="4HBT"/>
    <property type="match status" value="2"/>
</dbReference>
<dbReference type="SUPFAM" id="SSF54637">
    <property type="entry name" value="Thioesterase/thiol ester dehydrase-isomerase"/>
    <property type="match status" value="2"/>
</dbReference>
<feature type="domain" description="HotDog ACOT-type" evidence="3">
    <location>
        <begin position="514"/>
        <end position="650"/>
    </location>
</feature>
<sequence length="735" mass="77374">MTLTRIPVHDIMLASLVTPYGLKLVEVLPCLINEPIMIPQQLLENLVGGQNEADGHLDRWHHDKNLECPGTDVKELQQRVAKLEALLQAFVNAFPTVMPKDARLSARAATALDTAATAEQQQPPTQMTKEFLSPGNEQQRDGIRESTTAITSTVNSTGWGPAAGCCANRANGSDSNGNRSTTTTTSTAPTMAGGESAAPTDSRGGALSRISPASSTLSLTPHADGSPFPPPPSDAGLPCAPPAIVPPVDLGLGALSVPMATTRVVMHQLVLPADVNQLGICTGGQVLSWIDLCAGLSAKTLAHGPCVTASVDAVHFLRPCRLGCVLIIAAMVSRTFKTSMEVAVVLESEDMRTGVRHHCCSAHLTFVVRPRTAVAEGMASATAAVGLPRVFPTTPDHRAVWEGAELRRQQRLERRTRVRQNPELVESERVCRLQPITHREGGPTLPPAITLHLVPATTKAMRSQSWGRDNDPASSEGGDIAGAAAAAAAAAAAGPGKTAPVLSPPPVRQRVNPGCTTSYMTQSILPQHANTLNITFGGQVMSWMEQCAYISASRLRAPAMLTAAMDSVSFVRPTRVGDILYITAQVTAIFGSSLEVMVSVFGESPYSGAGSSGAAAGKELGDGSCRPGADDCGIFHCADAFVTVVAVDERHGSPVTVPFELEPREPPDLLRYKGAITRRAERLALRMEFAAAECTRMSLDGSHRYSPPPETATVPEDVSFGSGGGNGVLEAIPPL</sequence>
<evidence type="ECO:0000313" key="6">
    <source>
        <dbReference type="Proteomes" id="UP000747110"/>
    </source>
</evidence>
<feature type="region of interest" description="Disordered" evidence="2">
    <location>
        <begin position="169"/>
        <end position="240"/>
    </location>
</feature>
<reference evidence="4" key="1">
    <citation type="journal article" date="2021" name="Proc. Natl. Acad. Sci. U.S.A.">
        <title>Three genomes in the algal genus Volvox reveal the fate of a haploid sex-determining region after a transition to homothallism.</title>
        <authorList>
            <person name="Yamamoto K."/>
            <person name="Hamaji T."/>
            <person name="Kawai-Toyooka H."/>
            <person name="Matsuzaki R."/>
            <person name="Takahashi F."/>
            <person name="Nishimura Y."/>
            <person name="Kawachi M."/>
            <person name="Noguchi H."/>
            <person name="Minakuchi Y."/>
            <person name="Umen J.G."/>
            <person name="Toyoda A."/>
            <person name="Nozaki H."/>
        </authorList>
    </citation>
    <scope>NUCLEOTIDE SEQUENCE</scope>
    <source>
        <strain evidence="5">NIES-3785</strain>
        <strain evidence="4">NIES-3786</strain>
    </source>
</reference>
<dbReference type="InterPro" id="IPR033120">
    <property type="entry name" value="HOTDOG_ACOT"/>
</dbReference>
<keyword evidence="1" id="KW-0378">Hydrolase</keyword>
<comment type="caution">
    <text evidence="4">The sequence shown here is derived from an EMBL/GenBank/DDBJ whole genome shotgun (WGS) entry which is preliminary data.</text>
</comment>
<feature type="compositionally biased region" description="Polar residues" evidence="2">
    <location>
        <begin position="170"/>
        <end position="179"/>
    </location>
</feature>
<dbReference type="GO" id="GO:0005829">
    <property type="term" value="C:cytosol"/>
    <property type="evidence" value="ECO:0007669"/>
    <property type="project" value="TreeGrafter"/>
</dbReference>
<dbReference type="PANTHER" id="PTHR11049:SF16">
    <property type="entry name" value="PROTEIN VDLD"/>
    <property type="match status" value="1"/>
</dbReference>
<dbReference type="EMBL" id="BNCP01000010">
    <property type="protein sequence ID" value="GIL77219.1"/>
    <property type="molecule type" value="Genomic_DNA"/>
</dbReference>
<evidence type="ECO:0000256" key="2">
    <source>
        <dbReference type="SAM" id="MobiDB-lite"/>
    </source>
</evidence>
<protein>
    <recommendedName>
        <fullName evidence="3">HotDog ACOT-type domain-containing protein</fullName>
    </recommendedName>
</protein>
<dbReference type="InterPro" id="IPR029069">
    <property type="entry name" value="HotDog_dom_sf"/>
</dbReference>
<name>A0A8J4C7J4_9CHLO</name>
<evidence type="ECO:0000259" key="3">
    <source>
        <dbReference type="PROSITE" id="PS51770"/>
    </source>
</evidence>
<dbReference type="EMBL" id="BNCQ01000004">
    <property type="protein sequence ID" value="GIL97457.1"/>
    <property type="molecule type" value="Genomic_DNA"/>
</dbReference>
<gene>
    <name evidence="4" type="ORF">Vretifemale_6713</name>
    <name evidence="5" type="ORF">Vretimale_3100</name>
</gene>
<evidence type="ECO:0000313" key="5">
    <source>
        <dbReference type="EMBL" id="GIL97457.1"/>
    </source>
</evidence>
<dbReference type="GO" id="GO:0006637">
    <property type="term" value="P:acyl-CoA metabolic process"/>
    <property type="evidence" value="ECO:0007669"/>
    <property type="project" value="TreeGrafter"/>
</dbReference>
<feature type="compositionally biased region" description="Pro residues" evidence="2">
    <location>
        <begin position="227"/>
        <end position="240"/>
    </location>
</feature>
<dbReference type="OrthoDB" id="3184331at2759"/>
<feature type="region of interest" description="Disordered" evidence="2">
    <location>
        <begin position="113"/>
        <end position="144"/>
    </location>
</feature>
<evidence type="ECO:0000256" key="1">
    <source>
        <dbReference type="ARBA" id="ARBA00022801"/>
    </source>
</evidence>
<accession>A0A8J4C7J4</accession>
<feature type="compositionally biased region" description="Low complexity" evidence="2">
    <location>
        <begin position="113"/>
        <end position="128"/>
    </location>
</feature>
<keyword evidence="6" id="KW-1185">Reference proteome</keyword>
<dbReference type="InterPro" id="IPR006683">
    <property type="entry name" value="Thioestr_dom"/>
</dbReference>
<dbReference type="PROSITE" id="PS51770">
    <property type="entry name" value="HOTDOG_ACOT"/>
    <property type="match status" value="2"/>
</dbReference>
<proteinExistence type="predicted"/>
<evidence type="ECO:0000313" key="4">
    <source>
        <dbReference type="EMBL" id="GIL77219.1"/>
    </source>
</evidence>
<dbReference type="Proteomes" id="UP000722791">
    <property type="component" value="Unassembled WGS sequence"/>
</dbReference>
<organism evidence="4 6">
    <name type="scientific">Volvox reticuliferus</name>
    <dbReference type="NCBI Taxonomy" id="1737510"/>
    <lineage>
        <taxon>Eukaryota</taxon>
        <taxon>Viridiplantae</taxon>
        <taxon>Chlorophyta</taxon>
        <taxon>core chlorophytes</taxon>
        <taxon>Chlorophyceae</taxon>
        <taxon>CS clade</taxon>
        <taxon>Chlamydomonadales</taxon>
        <taxon>Volvocaceae</taxon>
        <taxon>Volvox</taxon>
    </lineage>
</organism>
<dbReference type="PANTHER" id="PTHR11049">
    <property type="entry name" value="ACYL COENZYME A THIOESTER HYDROLASE"/>
    <property type="match status" value="1"/>
</dbReference>